<proteinExistence type="predicted"/>
<feature type="coiled-coil region" evidence="1">
    <location>
        <begin position="46"/>
        <end position="98"/>
    </location>
</feature>
<keyword evidence="1" id="KW-0175">Coiled coil</keyword>
<evidence type="ECO:0000256" key="2">
    <source>
        <dbReference type="SAM" id="SignalP"/>
    </source>
</evidence>
<accession>A0AAQ1URQ3</accession>
<evidence type="ECO:0000313" key="3">
    <source>
        <dbReference type="EMBL" id="SUB96735.1"/>
    </source>
</evidence>
<name>A0AAQ1URQ3_9BACT</name>
<dbReference type="RefSeq" id="WP_115154369.1">
    <property type="nucleotide sequence ID" value="NZ_UGTJ01000002.1"/>
</dbReference>
<evidence type="ECO:0000313" key="4">
    <source>
        <dbReference type="Proteomes" id="UP000255283"/>
    </source>
</evidence>
<feature type="chain" id="PRO_5042944234" evidence="2">
    <location>
        <begin position="23"/>
        <end position="107"/>
    </location>
</feature>
<evidence type="ECO:0000256" key="1">
    <source>
        <dbReference type="SAM" id="Coils"/>
    </source>
</evidence>
<dbReference type="EMBL" id="UGTJ01000002">
    <property type="protein sequence ID" value="SUB96735.1"/>
    <property type="molecule type" value="Genomic_DNA"/>
</dbReference>
<reference evidence="3 4" key="1">
    <citation type="submission" date="2018-06" db="EMBL/GenBank/DDBJ databases">
        <authorList>
            <consortium name="Pathogen Informatics"/>
            <person name="Doyle S."/>
        </authorList>
    </citation>
    <scope>NUCLEOTIDE SEQUENCE [LARGE SCALE GENOMIC DNA]</scope>
    <source>
        <strain evidence="3 4">NCTC13063</strain>
    </source>
</reference>
<sequence>MKKTLLIGLFAVMGIGTQPIFAQDVQYRTMPQEQLDSMEQTAAADYDAIKKQVSDTKSKMKAAKKEYTDFKKQYKELCKEEKQRKEALKKIRKAMELRKKLGDLSHS</sequence>
<organism evidence="3 4">
    <name type="scientific">Segatella buccae</name>
    <dbReference type="NCBI Taxonomy" id="28126"/>
    <lineage>
        <taxon>Bacteria</taxon>
        <taxon>Pseudomonadati</taxon>
        <taxon>Bacteroidota</taxon>
        <taxon>Bacteroidia</taxon>
        <taxon>Bacteroidales</taxon>
        <taxon>Prevotellaceae</taxon>
        <taxon>Segatella</taxon>
    </lineage>
</organism>
<dbReference type="AlphaFoldDB" id="A0AAQ1URQ3"/>
<keyword evidence="2" id="KW-0732">Signal</keyword>
<gene>
    <name evidence="3" type="ORF">NCTC13063_02506</name>
</gene>
<comment type="caution">
    <text evidence="3">The sequence shown here is derived from an EMBL/GenBank/DDBJ whole genome shotgun (WGS) entry which is preliminary data.</text>
</comment>
<feature type="signal peptide" evidence="2">
    <location>
        <begin position="1"/>
        <end position="22"/>
    </location>
</feature>
<protein>
    <submittedName>
        <fullName evidence="3">Uncharacterized protein</fullName>
    </submittedName>
</protein>
<dbReference type="Proteomes" id="UP000255283">
    <property type="component" value="Unassembled WGS sequence"/>
</dbReference>